<dbReference type="EMBL" id="SKBQ01000111">
    <property type="protein sequence ID" value="TPX18502.1"/>
    <property type="molecule type" value="Genomic_DNA"/>
</dbReference>
<dbReference type="InterPro" id="IPR045054">
    <property type="entry name" value="P4HA-like"/>
</dbReference>
<accession>A0A507B850</accession>
<dbReference type="PANTHER" id="PTHR10869:SF242">
    <property type="entry name" value="PROLYL 4-HYDROXYLASE ALPHA SUBUNIT DOMAIN-CONTAINING PROTEIN"/>
    <property type="match status" value="1"/>
</dbReference>
<dbReference type="AlphaFoldDB" id="A0A507B850"/>
<dbReference type="GO" id="GO:0004656">
    <property type="term" value="F:procollagen-proline 4-dioxygenase activity"/>
    <property type="evidence" value="ECO:0007669"/>
    <property type="project" value="TreeGrafter"/>
</dbReference>
<dbReference type="OrthoDB" id="420380at2759"/>
<evidence type="ECO:0000256" key="2">
    <source>
        <dbReference type="ARBA" id="ARBA00022723"/>
    </source>
</evidence>
<reference evidence="8 9" key="1">
    <citation type="submission" date="2019-06" db="EMBL/GenBank/DDBJ databases">
        <title>Draft genome sequence of the filamentous fungus Phialemoniopsis curvata isolated from diesel fuel.</title>
        <authorList>
            <person name="Varaljay V.A."/>
            <person name="Lyon W.J."/>
            <person name="Crouch A.L."/>
            <person name="Drake C.E."/>
            <person name="Hollomon J.M."/>
            <person name="Nadeau L.J."/>
            <person name="Nunn H.S."/>
            <person name="Stevenson B.S."/>
            <person name="Bojanowski C.L."/>
            <person name="Crookes-Goodson W.J."/>
        </authorList>
    </citation>
    <scope>NUCLEOTIDE SEQUENCE [LARGE SCALE GENOMIC DNA]</scope>
    <source>
        <strain evidence="8 9">D216</strain>
    </source>
</reference>
<name>A0A507B850_9PEZI</name>
<keyword evidence="3" id="KW-0223">Dioxygenase</keyword>
<dbReference type="Pfam" id="PF13640">
    <property type="entry name" value="2OG-FeII_Oxy_3"/>
    <property type="match status" value="1"/>
</dbReference>
<keyword evidence="2" id="KW-0479">Metal-binding</keyword>
<comment type="caution">
    <text evidence="8">The sequence shown here is derived from an EMBL/GenBank/DDBJ whole genome shotgun (WGS) entry which is preliminary data.</text>
</comment>
<dbReference type="SMART" id="SM00702">
    <property type="entry name" value="P4Hc"/>
    <property type="match status" value="1"/>
</dbReference>
<dbReference type="GeneID" id="41979062"/>
<feature type="compositionally biased region" description="Basic and acidic residues" evidence="6">
    <location>
        <begin position="240"/>
        <end position="258"/>
    </location>
</feature>
<feature type="region of interest" description="Disordered" evidence="6">
    <location>
        <begin position="122"/>
        <end position="145"/>
    </location>
</feature>
<keyword evidence="4" id="KW-0560">Oxidoreductase</keyword>
<keyword evidence="5" id="KW-0408">Iron</keyword>
<feature type="region of interest" description="Disordered" evidence="6">
    <location>
        <begin position="240"/>
        <end position="259"/>
    </location>
</feature>
<evidence type="ECO:0000256" key="3">
    <source>
        <dbReference type="ARBA" id="ARBA00022964"/>
    </source>
</evidence>
<comment type="cofactor">
    <cofactor evidence="1">
        <name>L-ascorbate</name>
        <dbReference type="ChEBI" id="CHEBI:38290"/>
    </cofactor>
</comment>
<protein>
    <recommendedName>
        <fullName evidence="7">Prolyl 4-hydroxylase alpha subunit domain-containing protein</fullName>
    </recommendedName>
</protein>
<keyword evidence="9" id="KW-1185">Reference proteome</keyword>
<feature type="domain" description="Prolyl 4-hydroxylase alpha subunit" evidence="7">
    <location>
        <begin position="94"/>
        <end position="322"/>
    </location>
</feature>
<sequence length="328" mass="36122">MATSWLSRAAVLATSTGFMALTLPYITQNPALLSFFPDVSVLDDHLPISLRTGLFTTTSRQGATNTTTSAGQDGQQPFVCRPRSYQTEIVSLDPLVIYIRNFTSPADTAGLLAAGEPRFAPSRVAKHGRDQRTPDRTSSSAGLPRDDPAVACVLARARQFLGAVLTDDDGWDEMGPPQLVRYTAGQRFNVHRDWYDAPRPAADGSARRWNRVASFFVVLQDGCAGGETYFPHLRTPARQVGRERRAREDGEAAGKKDEDWEWTDADPAWRLHQDGGVAFRPVAGNAVFWMNLHANGTGDWRTMHAGLPVGSGLKTAMNIWPRQYYADE</sequence>
<organism evidence="8 9">
    <name type="scientific">Thyridium curvatum</name>
    <dbReference type="NCBI Taxonomy" id="1093900"/>
    <lineage>
        <taxon>Eukaryota</taxon>
        <taxon>Fungi</taxon>
        <taxon>Dikarya</taxon>
        <taxon>Ascomycota</taxon>
        <taxon>Pezizomycotina</taxon>
        <taxon>Sordariomycetes</taxon>
        <taxon>Sordariomycetidae</taxon>
        <taxon>Thyridiales</taxon>
        <taxon>Thyridiaceae</taxon>
        <taxon>Thyridium</taxon>
    </lineage>
</organism>
<dbReference type="STRING" id="1093900.A0A507B850"/>
<dbReference type="GO" id="GO:0005506">
    <property type="term" value="F:iron ion binding"/>
    <property type="evidence" value="ECO:0007669"/>
    <property type="project" value="InterPro"/>
</dbReference>
<evidence type="ECO:0000256" key="4">
    <source>
        <dbReference type="ARBA" id="ARBA00023002"/>
    </source>
</evidence>
<evidence type="ECO:0000313" key="9">
    <source>
        <dbReference type="Proteomes" id="UP000319257"/>
    </source>
</evidence>
<proteinExistence type="predicted"/>
<evidence type="ECO:0000256" key="5">
    <source>
        <dbReference type="ARBA" id="ARBA00023004"/>
    </source>
</evidence>
<evidence type="ECO:0000259" key="7">
    <source>
        <dbReference type="SMART" id="SM00702"/>
    </source>
</evidence>
<dbReference type="GO" id="GO:0005783">
    <property type="term" value="C:endoplasmic reticulum"/>
    <property type="evidence" value="ECO:0007669"/>
    <property type="project" value="TreeGrafter"/>
</dbReference>
<dbReference type="Proteomes" id="UP000319257">
    <property type="component" value="Unassembled WGS sequence"/>
</dbReference>
<dbReference type="InParanoid" id="A0A507B850"/>
<evidence type="ECO:0000313" key="8">
    <source>
        <dbReference type="EMBL" id="TPX18502.1"/>
    </source>
</evidence>
<dbReference type="GO" id="GO:0031418">
    <property type="term" value="F:L-ascorbic acid binding"/>
    <property type="evidence" value="ECO:0007669"/>
    <property type="project" value="InterPro"/>
</dbReference>
<dbReference type="RefSeq" id="XP_031000213.1">
    <property type="nucleotide sequence ID" value="XM_031134364.1"/>
</dbReference>
<dbReference type="InterPro" id="IPR006620">
    <property type="entry name" value="Pro_4_hyd_alph"/>
</dbReference>
<evidence type="ECO:0000256" key="1">
    <source>
        <dbReference type="ARBA" id="ARBA00001961"/>
    </source>
</evidence>
<dbReference type="PANTHER" id="PTHR10869">
    <property type="entry name" value="PROLYL 4-HYDROXYLASE ALPHA SUBUNIT"/>
    <property type="match status" value="1"/>
</dbReference>
<evidence type="ECO:0000256" key="6">
    <source>
        <dbReference type="SAM" id="MobiDB-lite"/>
    </source>
</evidence>
<dbReference type="Gene3D" id="2.60.120.620">
    <property type="entry name" value="q2cbj1_9rhob like domain"/>
    <property type="match status" value="1"/>
</dbReference>
<dbReference type="InterPro" id="IPR044862">
    <property type="entry name" value="Pro_4_hyd_alph_FE2OG_OXY"/>
</dbReference>
<gene>
    <name evidence="8" type="ORF">E0L32_011615</name>
</gene>